<dbReference type="PIRSF" id="PIRSF002741">
    <property type="entry name" value="MppA"/>
    <property type="match status" value="1"/>
</dbReference>
<dbReference type="Pfam" id="PF00496">
    <property type="entry name" value="SBP_bac_5"/>
    <property type="match status" value="1"/>
</dbReference>
<dbReference type="Proteomes" id="UP000244093">
    <property type="component" value="Unassembled WGS sequence"/>
</dbReference>
<dbReference type="EMBL" id="NBVN01000002">
    <property type="protein sequence ID" value="PUA33722.1"/>
    <property type="molecule type" value="Genomic_DNA"/>
</dbReference>
<dbReference type="Gene3D" id="3.10.105.10">
    <property type="entry name" value="Dipeptide-binding Protein, Domain 3"/>
    <property type="match status" value="1"/>
</dbReference>
<comment type="caution">
    <text evidence="3">The sequence shown here is derived from an EMBL/GenBank/DDBJ whole genome shotgun (WGS) entry which is preliminary data.</text>
</comment>
<evidence type="ECO:0000313" key="3">
    <source>
        <dbReference type="EMBL" id="PUA33722.1"/>
    </source>
</evidence>
<dbReference type="CDD" id="cd00995">
    <property type="entry name" value="PBP2_NikA_DppA_OppA_like"/>
    <property type="match status" value="1"/>
</dbReference>
<reference evidence="3 4" key="1">
    <citation type="journal article" date="2018" name="Syst. Appl. Microbiol.">
        <title>A new symbiotic nanoarchaeote (Candidatus Nanoclepta minutus) and its host (Zestosphaera tikiterensis gen. nov., sp. nov.) from a New Zealand hot spring.</title>
        <authorList>
            <person name="St John E."/>
            <person name="Liu Y."/>
            <person name="Podar M."/>
            <person name="Stott M.B."/>
            <person name="Meneghin J."/>
            <person name="Chen Z."/>
            <person name="Lagutin K."/>
            <person name="Mitchell K."/>
            <person name="Reysenbach A.L."/>
        </authorList>
    </citation>
    <scope>NUCLEOTIDE SEQUENCE [LARGE SCALE GENOMIC DNA]</scope>
    <source>
        <strain evidence="3">NZ3</strain>
    </source>
</reference>
<dbReference type="InterPro" id="IPR039424">
    <property type="entry name" value="SBP_5"/>
</dbReference>
<name>A0A2R7YA35_9CREN</name>
<feature type="domain" description="Solute-binding protein family 5" evidence="2">
    <location>
        <begin position="19"/>
        <end position="385"/>
    </location>
</feature>
<dbReference type="GO" id="GO:0043190">
    <property type="term" value="C:ATP-binding cassette (ABC) transporter complex"/>
    <property type="evidence" value="ECO:0007669"/>
    <property type="project" value="InterPro"/>
</dbReference>
<evidence type="ECO:0000313" key="4">
    <source>
        <dbReference type="Proteomes" id="UP000244093"/>
    </source>
</evidence>
<dbReference type="GO" id="GO:1904680">
    <property type="term" value="F:peptide transmembrane transporter activity"/>
    <property type="evidence" value="ECO:0007669"/>
    <property type="project" value="TreeGrafter"/>
</dbReference>
<keyword evidence="1" id="KW-0472">Membrane</keyword>
<dbReference type="AlphaFoldDB" id="A0A2R7YA35"/>
<sequence length="556" mass="62801">MIISVVYDTLVIRAPDGNYVGRLAMDWSVSEDGKVWTFKLYPNATWHDGKPVTAEDVAFTYNYIRDYYNYTRFASYAIFIKEAKVIDDYTVQIELKSPYAPFLYYLAAGVYILPKHIWKDVKPSELAQYKNEPPIGSGPFIFAEHKPQQYYKLVANPKYHLGRPYIDTLLYPIISNADAMLLALKNNEVDVVTWSIPYQTIPQLVTEPNIKLHNVTETGARYAYFNCQRWPMNEVKFRQAVHYAINITEVVNIVYQGYALPGSLGRLPPVLSPWYNENLPPKEKKYPFNLSKAAQLLNELGLIDRNGDGWRDYPNGTTFTLTIYSPSYDPLRVRWGEILSNNLKEIGVKVNYQPLEWTALVNKLNSGDFDILIIGGVGSLDPDILRDIFHTKGFWNNGHCTIPGLDALLEKQANTTDIEARKALVWKIQEILAENVPLLNTVHQQFVFAYRDDTWKGWVLDPLASPDNWFSLMSLYNVKLQTAPTTTITIHPTTQPSATTSVTLPTTIATTPITSPTVTTSTTPPSGADYTLIAVGAVAVIVIVAIALVIMRTTRK</sequence>
<dbReference type="Gene3D" id="3.90.76.10">
    <property type="entry name" value="Dipeptide-binding Protein, Domain 1"/>
    <property type="match status" value="1"/>
</dbReference>
<dbReference type="InterPro" id="IPR030678">
    <property type="entry name" value="Peptide/Ni-bd"/>
</dbReference>
<dbReference type="GO" id="GO:0042597">
    <property type="term" value="C:periplasmic space"/>
    <property type="evidence" value="ECO:0007669"/>
    <property type="project" value="UniProtKB-ARBA"/>
</dbReference>
<dbReference type="Gene3D" id="3.40.190.10">
    <property type="entry name" value="Periplasmic binding protein-like II"/>
    <property type="match status" value="1"/>
</dbReference>
<keyword evidence="1" id="KW-0812">Transmembrane</keyword>
<dbReference type="SUPFAM" id="SSF53850">
    <property type="entry name" value="Periplasmic binding protein-like II"/>
    <property type="match status" value="1"/>
</dbReference>
<proteinExistence type="predicted"/>
<dbReference type="GO" id="GO:0015833">
    <property type="term" value="P:peptide transport"/>
    <property type="evidence" value="ECO:0007669"/>
    <property type="project" value="TreeGrafter"/>
</dbReference>
<accession>A0A2R7YA35</accession>
<feature type="transmembrane region" description="Helical" evidence="1">
    <location>
        <begin position="530"/>
        <end position="551"/>
    </location>
</feature>
<organism evidence="3 4">
    <name type="scientific">Zestosphaera tikiterensis</name>
    <dbReference type="NCBI Taxonomy" id="1973259"/>
    <lineage>
        <taxon>Archaea</taxon>
        <taxon>Thermoproteota</taxon>
        <taxon>Thermoprotei</taxon>
        <taxon>Desulfurococcales</taxon>
        <taxon>Desulfurococcaceae</taxon>
        <taxon>Zestosphaera</taxon>
    </lineage>
</organism>
<dbReference type="PANTHER" id="PTHR30290">
    <property type="entry name" value="PERIPLASMIC BINDING COMPONENT OF ABC TRANSPORTER"/>
    <property type="match status" value="1"/>
</dbReference>
<protein>
    <recommendedName>
        <fullName evidence="2">Solute-binding protein family 5 domain-containing protein</fullName>
    </recommendedName>
</protein>
<evidence type="ECO:0000259" key="2">
    <source>
        <dbReference type="Pfam" id="PF00496"/>
    </source>
</evidence>
<keyword evidence="1" id="KW-1133">Transmembrane helix</keyword>
<evidence type="ECO:0000256" key="1">
    <source>
        <dbReference type="SAM" id="Phobius"/>
    </source>
</evidence>
<dbReference type="InterPro" id="IPR000914">
    <property type="entry name" value="SBP_5_dom"/>
</dbReference>
<gene>
    <name evidence="3" type="ORF">B7O98_03750</name>
</gene>